<accession>A0A098LC33</accession>
<dbReference type="AlphaFoldDB" id="A0A098LC33"/>
<gene>
    <name evidence="8" type="ORF">MYP_1743</name>
</gene>
<dbReference type="EMBL" id="BBLT01000003">
    <property type="protein sequence ID" value="GAL84515.1"/>
    <property type="molecule type" value="Genomic_DNA"/>
</dbReference>
<keyword evidence="5 7" id="KW-1133">Transmembrane helix</keyword>
<dbReference type="InterPro" id="IPR002771">
    <property type="entry name" value="Multi_antbiot-R_MarC"/>
</dbReference>
<evidence type="ECO:0000256" key="5">
    <source>
        <dbReference type="ARBA" id="ARBA00022989"/>
    </source>
</evidence>
<evidence type="ECO:0000313" key="9">
    <source>
        <dbReference type="Proteomes" id="UP000030185"/>
    </source>
</evidence>
<keyword evidence="3" id="KW-1003">Cell membrane</keyword>
<organism evidence="8 9">
    <name type="scientific">Sporocytophaga myxococcoides</name>
    <dbReference type="NCBI Taxonomy" id="153721"/>
    <lineage>
        <taxon>Bacteria</taxon>
        <taxon>Pseudomonadati</taxon>
        <taxon>Bacteroidota</taxon>
        <taxon>Cytophagia</taxon>
        <taxon>Cytophagales</taxon>
        <taxon>Cytophagaceae</taxon>
        <taxon>Sporocytophaga</taxon>
    </lineage>
</organism>
<evidence type="ECO:0000256" key="4">
    <source>
        <dbReference type="ARBA" id="ARBA00022692"/>
    </source>
</evidence>
<dbReference type="PANTHER" id="PTHR33508">
    <property type="entry name" value="UPF0056 MEMBRANE PROTEIN YHCE"/>
    <property type="match status" value="1"/>
</dbReference>
<feature type="transmembrane region" description="Helical" evidence="7">
    <location>
        <begin position="126"/>
        <end position="147"/>
    </location>
</feature>
<dbReference type="Pfam" id="PF01914">
    <property type="entry name" value="MarC"/>
    <property type="match status" value="1"/>
</dbReference>
<feature type="transmembrane region" description="Helical" evidence="7">
    <location>
        <begin position="18"/>
        <end position="36"/>
    </location>
</feature>
<comment type="caution">
    <text evidence="7">Lacks conserved residue(s) required for the propagation of feature annotation.</text>
</comment>
<sequence>MTIGLDEKTLRKLALKGTWFSLIIILLLVLVVTQMLKAWRISIPSVTMAGSILLFISSLRMILAFKSPEAAARQGTEMENEPHSLSPNELSMKALSPLTVPLIISPIGVAAIIAAASLAFENGIEADVMVVVALLLIVFLNILSMIFARKIMKVISMPAFSIIGWLLAILQAALAVQFMVNALHKLFP</sequence>
<proteinExistence type="inferred from homology"/>
<dbReference type="PANTHER" id="PTHR33508:SF1">
    <property type="entry name" value="UPF0056 MEMBRANE PROTEIN YHCE"/>
    <property type="match status" value="1"/>
</dbReference>
<evidence type="ECO:0000256" key="3">
    <source>
        <dbReference type="ARBA" id="ARBA00022475"/>
    </source>
</evidence>
<feature type="transmembrane region" description="Helical" evidence="7">
    <location>
        <begin position="159"/>
        <end position="180"/>
    </location>
</feature>
<keyword evidence="4 7" id="KW-0812">Transmembrane</keyword>
<feature type="transmembrane region" description="Helical" evidence="7">
    <location>
        <begin position="42"/>
        <end position="63"/>
    </location>
</feature>
<dbReference type="STRING" id="153721.MYP_1743"/>
<keyword evidence="6 7" id="KW-0472">Membrane</keyword>
<evidence type="ECO:0000256" key="7">
    <source>
        <dbReference type="RuleBase" id="RU362048"/>
    </source>
</evidence>
<protein>
    <recommendedName>
        <fullName evidence="7">UPF0056 membrane protein</fullName>
    </recommendedName>
</protein>
<reference evidence="8 9" key="1">
    <citation type="submission" date="2014-09" db="EMBL/GenBank/DDBJ databases">
        <title>Sporocytophaga myxococcoides PG-01 genome sequencing.</title>
        <authorList>
            <person name="Liu L."/>
            <person name="Gao P.J."/>
            <person name="Chen G.J."/>
            <person name="Wang L.S."/>
        </authorList>
    </citation>
    <scope>NUCLEOTIDE SEQUENCE [LARGE SCALE GENOMIC DNA]</scope>
    <source>
        <strain evidence="8 9">PG-01</strain>
    </source>
</reference>
<dbReference type="Proteomes" id="UP000030185">
    <property type="component" value="Unassembled WGS sequence"/>
</dbReference>
<comment type="similarity">
    <text evidence="2 7">Belongs to the UPF0056 (MarC) family.</text>
</comment>
<evidence type="ECO:0000256" key="6">
    <source>
        <dbReference type="ARBA" id="ARBA00023136"/>
    </source>
</evidence>
<name>A0A098LC33_9BACT</name>
<feature type="transmembrane region" description="Helical" evidence="7">
    <location>
        <begin position="98"/>
        <end position="120"/>
    </location>
</feature>
<dbReference type="GO" id="GO:0005886">
    <property type="term" value="C:plasma membrane"/>
    <property type="evidence" value="ECO:0007669"/>
    <property type="project" value="UniProtKB-SubCell"/>
</dbReference>
<keyword evidence="9" id="KW-1185">Reference proteome</keyword>
<evidence type="ECO:0000256" key="1">
    <source>
        <dbReference type="ARBA" id="ARBA00004651"/>
    </source>
</evidence>
<dbReference type="eggNOG" id="COG2095">
    <property type="taxonomic scope" value="Bacteria"/>
</dbReference>
<comment type="caution">
    <text evidence="8">The sequence shown here is derived from an EMBL/GenBank/DDBJ whole genome shotgun (WGS) entry which is preliminary data.</text>
</comment>
<comment type="subcellular location">
    <subcellularLocation>
        <location evidence="1 7">Cell membrane</location>
        <topology evidence="1 7">Multi-pass membrane protein</topology>
    </subcellularLocation>
</comment>
<evidence type="ECO:0000313" key="8">
    <source>
        <dbReference type="EMBL" id="GAL84515.1"/>
    </source>
</evidence>
<evidence type="ECO:0000256" key="2">
    <source>
        <dbReference type="ARBA" id="ARBA00009784"/>
    </source>
</evidence>